<evidence type="ECO:0000259" key="2">
    <source>
        <dbReference type="PROSITE" id="PS50021"/>
    </source>
</evidence>
<evidence type="ECO:0000313" key="4">
    <source>
        <dbReference type="EMBL" id="RQM16115.1"/>
    </source>
</evidence>
<feature type="compositionally biased region" description="Low complexity" evidence="1">
    <location>
        <begin position="529"/>
        <end position="538"/>
    </location>
</feature>
<reference evidence="4 5" key="1">
    <citation type="submission" date="2018-06" db="EMBL/GenBank/DDBJ databases">
        <title>Comparative genomics of downy mildews reveals potential adaptations to biotrophy.</title>
        <authorList>
            <person name="Fletcher K."/>
            <person name="Klosterman S.J."/>
            <person name="Derevnina L."/>
            <person name="Martin F."/>
            <person name="Koike S."/>
            <person name="Reyes Chin-Wo S."/>
            <person name="Mou B."/>
            <person name="Michelmore R."/>
        </authorList>
    </citation>
    <scope>NUCLEOTIDE SEQUENCE [LARGE SCALE GENOMIC DNA]</scope>
    <source>
        <strain evidence="4 5">R13</strain>
    </source>
</reference>
<dbReference type="SUPFAM" id="SSF47576">
    <property type="entry name" value="Calponin-homology domain, CH-domain"/>
    <property type="match status" value="1"/>
</dbReference>
<sequence length="1105" mass="124167">MELEDNLATGVVLLPTCNMSKDGEIVRRWMEMVLGDKILKDLPAALYSGELLCDLINKVYKALGLKSQISLIRRSGNECDVDARSNVLEYCRACEVLGVTHQDLFQPDDLLQQKDMEKGIEVEEEIFNILVLQTVAVSLSNRRSIDERSSMIDQPDWTSMSEHGVFVDDDDDDIGDGLDADMSLESPDAVHMLQQSRWQRLLFEYEHQQQWKEEREGAGDFSASDGIGPLAHGIWRTEERIRAILLRDDRDFGTVPDELHGKLWMLASGALLEMRKNKGQFERLLALELKSTEATRQIDVDLHRTVADEDKELWTEEKSSMMRRVLVAYSFYNPNLGYCQGLNYIVARILHFLGEEEAFYLLIAIIRLVPDDYYTTMASLGLAVDQHVFADLVRLQYPEVSEHLSELGGSGMELSLACTEWFLTLFASPCDRMITFQIWDAIFLQGDEVLFRVALALLQRAKPDLVACHTYGDMLKKLNELGRGVINAQELMKISKRQDCVIRGRVEDFRAHHRLQLASGVVASTVGAEGSRNGTTGRRSSESRSEPRLRVFGRKKQGMFRHMDRIPPRLARTFDRDITDEYMESIRRDHPNFAAYYKGMQPEIMETYWGSGDSSRQWAVARIVRRVSTDGFAVDSTQENECCRMKSDTNLTSHHKSSIGAGERGSGLTRGRRSKSSAFNHATKTQGNSASSTPNNRRGNDNDGDAGLVGHSPLAWIHRFEEWKSQKERKKAEKKRLRLNQRSESMFSGTSSDQADASVAWLRGANDSSPIPLYSQPNKSEIESFSLGLRRRSSDYQRSSIENVAMLEEPSLSRSLSDPFRSPVGVAGQHQCQITIRKGRRDTACGPKLPQHSFKRDVNGLAQKPEIDEVRKLTRSGSGRPSRGFSDQSTLSRSTNSYANTASFTLDPQDETHDETSSNQLLDEKSTMQGQATTLAQEEQPLPHELLYSPVQCRPSSMDYEVEATGRCAPPRVRGIVAVPVVVDDINAHQKRVLHPKRTNDCSQAMRERANVLQYMHRKASDASSIAGSIPRSPARMSESSSDSSRFGDQTSGKPMRFRNSSFSFFDKLSSDLENSTHGLDSLVDEAEFKTESIGRGSISSVATG</sequence>
<dbReference type="Gene3D" id="1.10.8.270">
    <property type="entry name" value="putative rabgap domain of human tbc1 domain family member 14 like domains"/>
    <property type="match status" value="1"/>
</dbReference>
<feature type="region of interest" description="Disordered" evidence="1">
    <location>
        <begin position="725"/>
        <end position="751"/>
    </location>
</feature>
<dbReference type="InterPro" id="IPR001715">
    <property type="entry name" value="CH_dom"/>
</dbReference>
<gene>
    <name evidence="4" type="ORF">DD237_004318</name>
</gene>
<dbReference type="InterPro" id="IPR000195">
    <property type="entry name" value="Rab-GAP-TBC_dom"/>
</dbReference>
<feature type="domain" description="Rab-GAP TBC" evidence="3">
    <location>
        <begin position="254"/>
        <end position="446"/>
    </location>
</feature>
<dbReference type="Gene3D" id="1.10.418.10">
    <property type="entry name" value="Calponin-like domain"/>
    <property type="match status" value="1"/>
</dbReference>
<feature type="compositionally biased region" description="Polar residues" evidence="1">
    <location>
        <begin position="740"/>
        <end position="751"/>
    </location>
</feature>
<feature type="compositionally biased region" description="Basic and acidic residues" evidence="1">
    <location>
        <begin position="910"/>
        <end position="926"/>
    </location>
</feature>
<dbReference type="PANTHER" id="PTHR47219:SF20">
    <property type="entry name" value="TBC1 DOMAIN FAMILY MEMBER 2B"/>
    <property type="match status" value="1"/>
</dbReference>
<protein>
    <recommendedName>
        <fullName evidence="6">Rab-GAP TBC domain-containing protein</fullName>
    </recommendedName>
</protein>
<dbReference type="InterPro" id="IPR036872">
    <property type="entry name" value="CH_dom_sf"/>
</dbReference>
<feature type="compositionally biased region" description="Low complexity" evidence="1">
    <location>
        <begin position="875"/>
        <end position="884"/>
    </location>
</feature>
<organism evidence="4 5">
    <name type="scientific">Peronospora effusa</name>
    <dbReference type="NCBI Taxonomy" id="542832"/>
    <lineage>
        <taxon>Eukaryota</taxon>
        <taxon>Sar</taxon>
        <taxon>Stramenopiles</taxon>
        <taxon>Oomycota</taxon>
        <taxon>Peronosporomycetes</taxon>
        <taxon>Peronosporales</taxon>
        <taxon>Peronosporaceae</taxon>
        <taxon>Peronospora</taxon>
    </lineage>
</organism>
<evidence type="ECO:0000256" key="1">
    <source>
        <dbReference type="SAM" id="MobiDB-lite"/>
    </source>
</evidence>
<dbReference type="GO" id="GO:0031267">
    <property type="term" value="F:small GTPase binding"/>
    <property type="evidence" value="ECO:0007669"/>
    <property type="project" value="TreeGrafter"/>
</dbReference>
<feature type="compositionally biased region" description="Polar residues" evidence="1">
    <location>
        <begin position="676"/>
        <end position="694"/>
    </location>
</feature>
<dbReference type="VEuPathDB" id="FungiDB:DD237_004318"/>
<dbReference type="InterPro" id="IPR035969">
    <property type="entry name" value="Rab-GAP_TBC_sf"/>
</dbReference>
<dbReference type="EMBL" id="QKXF01000129">
    <property type="protein sequence ID" value="RQM16115.1"/>
    <property type="molecule type" value="Genomic_DNA"/>
</dbReference>
<accession>A0A3R7YZF1</accession>
<feature type="compositionally biased region" description="Basic residues" evidence="1">
    <location>
        <begin position="727"/>
        <end position="739"/>
    </location>
</feature>
<dbReference type="AlphaFoldDB" id="A0A3R7YZF1"/>
<feature type="compositionally biased region" description="Low complexity" evidence="1">
    <location>
        <begin position="1032"/>
        <end position="1045"/>
    </location>
</feature>
<evidence type="ECO:0000313" key="5">
    <source>
        <dbReference type="Proteomes" id="UP000286097"/>
    </source>
</evidence>
<dbReference type="Proteomes" id="UP000286097">
    <property type="component" value="Unassembled WGS sequence"/>
</dbReference>
<dbReference type="SMART" id="SM00164">
    <property type="entry name" value="TBC"/>
    <property type="match status" value="1"/>
</dbReference>
<feature type="compositionally biased region" description="Polar residues" evidence="1">
    <location>
        <begin position="885"/>
        <end position="906"/>
    </location>
</feature>
<dbReference type="PROSITE" id="PS50021">
    <property type="entry name" value="CH"/>
    <property type="match status" value="1"/>
</dbReference>
<dbReference type="CDD" id="cd00014">
    <property type="entry name" value="CH_SF"/>
    <property type="match status" value="1"/>
</dbReference>
<feature type="compositionally biased region" description="Polar residues" evidence="1">
    <location>
        <begin position="927"/>
        <end position="937"/>
    </location>
</feature>
<proteinExistence type="predicted"/>
<comment type="caution">
    <text evidence="4">The sequence shown here is derived from an EMBL/GenBank/DDBJ whole genome shotgun (WGS) entry which is preliminary data.</text>
</comment>
<evidence type="ECO:0000259" key="3">
    <source>
        <dbReference type="PROSITE" id="PS50086"/>
    </source>
</evidence>
<dbReference type="PANTHER" id="PTHR47219">
    <property type="entry name" value="RAB GTPASE-ACTIVATING PROTEIN 1-LIKE"/>
    <property type="match status" value="1"/>
</dbReference>
<dbReference type="FunFam" id="1.10.8.270:FF:000016">
    <property type="entry name" value="TBC1 domain family member 2A"/>
    <property type="match status" value="1"/>
</dbReference>
<evidence type="ECO:0008006" key="6">
    <source>
        <dbReference type="Google" id="ProtNLM"/>
    </source>
</evidence>
<dbReference type="Pfam" id="PF00566">
    <property type="entry name" value="RabGAP-TBC"/>
    <property type="match status" value="1"/>
</dbReference>
<feature type="region of interest" description="Disordered" evidence="1">
    <location>
        <begin position="526"/>
        <end position="547"/>
    </location>
</feature>
<dbReference type="GO" id="GO:0005096">
    <property type="term" value="F:GTPase activator activity"/>
    <property type="evidence" value="ECO:0007669"/>
    <property type="project" value="TreeGrafter"/>
</dbReference>
<dbReference type="PROSITE" id="PS50086">
    <property type="entry name" value="TBC_RABGAP"/>
    <property type="match status" value="1"/>
</dbReference>
<dbReference type="Gene3D" id="1.10.472.80">
    <property type="entry name" value="Ypt/Rab-GAP domain of gyp1p, domain 3"/>
    <property type="match status" value="1"/>
</dbReference>
<feature type="region of interest" description="Disordered" evidence="1">
    <location>
        <begin position="645"/>
        <end position="710"/>
    </location>
</feature>
<feature type="region of interest" description="Disordered" evidence="1">
    <location>
        <begin position="838"/>
        <end position="943"/>
    </location>
</feature>
<name>A0A3R7YZF1_9STRA</name>
<feature type="domain" description="Calponin-homology (CH)" evidence="2">
    <location>
        <begin position="20"/>
        <end position="131"/>
    </location>
</feature>
<dbReference type="InterPro" id="IPR050302">
    <property type="entry name" value="Rab_GAP_TBC_domain"/>
</dbReference>
<feature type="region of interest" description="Disordered" evidence="1">
    <location>
        <begin position="1023"/>
        <end position="1059"/>
    </location>
</feature>
<dbReference type="SUPFAM" id="SSF47923">
    <property type="entry name" value="Ypt/Rab-GAP domain of gyp1p"/>
    <property type="match status" value="2"/>
</dbReference>